<evidence type="ECO:0000313" key="14">
    <source>
        <dbReference type="EMBL" id="KAK8406317.1"/>
    </source>
</evidence>
<dbReference type="Gene3D" id="2.40.10.10">
    <property type="entry name" value="Trypsin-like serine proteases"/>
    <property type="match status" value="2"/>
</dbReference>
<dbReference type="InterPro" id="IPR009003">
    <property type="entry name" value="Peptidase_S1_PA"/>
</dbReference>
<dbReference type="InterPro" id="IPR001314">
    <property type="entry name" value="Peptidase_S1A"/>
</dbReference>
<keyword evidence="7" id="KW-1015">Disulfide bond</keyword>
<evidence type="ECO:0000256" key="8">
    <source>
        <dbReference type="ARBA" id="ARBA00052079"/>
    </source>
</evidence>
<dbReference type="InterPro" id="IPR043504">
    <property type="entry name" value="Peptidase_S1_PA_chymotrypsin"/>
</dbReference>
<feature type="compositionally biased region" description="Basic and acidic residues" evidence="11">
    <location>
        <begin position="156"/>
        <end position="166"/>
    </location>
</feature>
<comment type="caution">
    <text evidence="14">The sequence shown here is derived from an EMBL/GenBank/DDBJ whole genome shotgun (WGS) entry which is preliminary data.</text>
</comment>
<keyword evidence="6 10" id="KW-0720">Serine protease</keyword>
<keyword evidence="15" id="KW-1185">Reference proteome</keyword>
<protein>
    <recommendedName>
        <fullName evidence="9">limulus clotting factor C</fullName>
        <ecNumber evidence="9">3.4.21.84</ecNumber>
    </recommendedName>
</protein>
<dbReference type="PANTHER" id="PTHR24252:SF7">
    <property type="entry name" value="HYALIN"/>
    <property type="match status" value="1"/>
</dbReference>
<evidence type="ECO:0000259" key="13">
    <source>
        <dbReference type="PROSITE" id="PS50240"/>
    </source>
</evidence>
<dbReference type="InterPro" id="IPR001254">
    <property type="entry name" value="Trypsin_dom"/>
</dbReference>
<dbReference type="CDD" id="cd00190">
    <property type="entry name" value="Tryp_SPc"/>
    <property type="match status" value="1"/>
</dbReference>
<evidence type="ECO:0000256" key="4">
    <source>
        <dbReference type="ARBA" id="ARBA00022801"/>
    </source>
</evidence>
<evidence type="ECO:0000313" key="15">
    <source>
        <dbReference type="Proteomes" id="UP001487740"/>
    </source>
</evidence>
<keyword evidence="3 12" id="KW-0732">Signal</keyword>
<dbReference type="GO" id="GO:0042381">
    <property type="term" value="P:hemolymph coagulation"/>
    <property type="evidence" value="ECO:0007669"/>
    <property type="project" value="UniProtKB-KW"/>
</dbReference>
<feature type="region of interest" description="Disordered" evidence="11">
    <location>
        <begin position="145"/>
        <end position="184"/>
    </location>
</feature>
<feature type="compositionally biased region" description="Acidic residues" evidence="11">
    <location>
        <begin position="167"/>
        <end position="181"/>
    </location>
</feature>
<gene>
    <name evidence="14" type="ORF">O3P69_007187</name>
</gene>
<keyword evidence="1" id="KW-0768">Sushi</keyword>
<dbReference type="SMART" id="SM00020">
    <property type="entry name" value="Tryp_SPc"/>
    <property type="match status" value="1"/>
</dbReference>
<dbReference type="Proteomes" id="UP001487740">
    <property type="component" value="Unassembled WGS sequence"/>
</dbReference>
<dbReference type="PROSITE" id="PS50240">
    <property type="entry name" value="TRYPSIN_DOM"/>
    <property type="match status" value="1"/>
</dbReference>
<evidence type="ECO:0000256" key="10">
    <source>
        <dbReference type="RuleBase" id="RU363034"/>
    </source>
</evidence>
<dbReference type="GO" id="GO:0004252">
    <property type="term" value="F:serine-type endopeptidase activity"/>
    <property type="evidence" value="ECO:0007669"/>
    <property type="project" value="InterPro"/>
</dbReference>
<feature type="signal peptide" evidence="12">
    <location>
        <begin position="1"/>
        <end position="24"/>
    </location>
</feature>
<dbReference type="PROSITE" id="PS00134">
    <property type="entry name" value="TRYPSIN_HIS"/>
    <property type="match status" value="1"/>
</dbReference>
<reference evidence="14 15" key="1">
    <citation type="submission" date="2023-03" db="EMBL/GenBank/DDBJ databases">
        <title>High-quality genome of Scylla paramamosain provides insights in environmental adaptation.</title>
        <authorList>
            <person name="Zhang L."/>
        </authorList>
    </citation>
    <scope>NUCLEOTIDE SEQUENCE [LARGE SCALE GENOMIC DNA]</scope>
    <source>
        <strain evidence="14">LZ_2023a</strain>
        <tissue evidence="14">Muscle</tissue>
    </source>
</reference>
<organism evidence="14 15">
    <name type="scientific">Scylla paramamosain</name>
    <name type="common">Mud crab</name>
    <dbReference type="NCBI Taxonomy" id="85552"/>
    <lineage>
        <taxon>Eukaryota</taxon>
        <taxon>Metazoa</taxon>
        <taxon>Ecdysozoa</taxon>
        <taxon>Arthropoda</taxon>
        <taxon>Crustacea</taxon>
        <taxon>Multicrustacea</taxon>
        <taxon>Malacostraca</taxon>
        <taxon>Eumalacostraca</taxon>
        <taxon>Eucarida</taxon>
        <taxon>Decapoda</taxon>
        <taxon>Pleocyemata</taxon>
        <taxon>Brachyura</taxon>
        <taxon>Eubrachyura</taxon>
        <taxon>Portunoidea</taxon>
        <taxon>Portunidae</taxon>
        <taxon>Portuninae</taxon>
        <taxon>Scylla</taxon>
    </lineage>
</organism>
<keyword evidence="5" id="KW-0353">Hemolymph clotting</keyword>
<dbReference type="EMBL" id="JARAKH010000002">
    <property type="protein sequence ID" value="KAK8406316.1"/>
    <property type="molecule type" value="Genomic_DNA"/>
</dbReference>
<sequence>MVPTPTRAALFVAAVMVATTPVSRQPQLVFPSELDPPYLPSAVSGTTVRRTKYEAVGSPDVQRAMMKTERAAAGRPERSNSPDVLSGSELNEAHIKNKLSSILRDLGVGTGSLGQELARSGILLQILERVRADGLASQLTNLFIRGTTDGNTPRGEGGDRQEKDYGGDEEEATDDDIDDQECGVQQPEPRILGGEEAWLGAWPWVAAMIHAPSGRAYCGASLINNRFLLTAGHCAAILPQHLVEVWLGSHDLSKREEQGRVVRTVSQIIIHEDFNSRSLKNDLALLQLDHPVHTTITVRPVCLPQKQDYDTQLATGVAEGGGIVAGWGLVKEDGRPSDILLQVRLPFIDLDTCRTMYEAINPVSEDMLCTYHNSSSAAMDACKGDSGGPLVVEGVDGRWVQVGVVSFGYGCGREYPGVYTRTSRYLLWIFIKILMAEGS</sequence>
<evidence type="ECO:0000256" key="2">
    <source>
        <dbReference type="ARBA" id="ARBA00022670"/>
    </source>
</evidence>
<keyword evidence="2 10" id="KW-0645">Protease</keyword>
<feature type="compositionally biased region" description="Basic and acidic residues" evidence="11">
    <location>
        <begin position="69"/>
        <end position="80"/>
    </location>
</feature>
<dbReference type="FunFam" id="2.40.10.10:FF:000120">
    <property type="entry name" value="Putative serine protease"/>
    <property type="match status" value="1"/>
</dbReference>
<dbReference type="Pfam" id="PF00089">
    <property type="entry name" value="Trypsin"/>
    <property type="match status" value="1"/>
</dbReference>
<accession>A0AAW0V1U8</accession>
<evidence type="ECO:0000256" key="1">
    <source>
        <dbReference type="ARBA" id="ARBA00022659"/>
    </source>
</evidence>
<name>A0AAW0V1U8_SCYPA</name>
<evidence type="ECO:0000256" key="9">
    <source>
        <dbReference type="ARBA" id="ARBA00066707"/>
    </source>
</evidence>
<dbReference type="InterPro" id="IPR018114">
    <property type="entry name" value="TRYPSIN_HIS"/>
</dbReference>
<evidence type="ECO:0000256" key="11">
    <source>
        <dbReference type="SAM" id="MobiDB-lite"/>
    </source>
</evidence>
<dbReference type="EMBL" id="JARAKH010000002">
    <property type="protein sequence ID" value="KAK8406317.1"/>
    <property type="molecule type" value="Genomic_DNA"/>
</dbReference>
<evidence type="ECO:0000256" key="6">
    <source>
        <dbReference type="ARBA" id="ARBA00022825"/>
    </source>
</evidence>
<dbReference type="PANTHER" id="PTHR24252">
    <property type="entry name" value="ACROSIN-RELATED"/>
    <property type="match status" value="1"/>
</dbReference>
<dbReference type="AlphaFoldDB" id="A0AAW0V1U8"/>
<dbReference type="PROSITE" id="PS00135">
    <property type="entry name" value="TRYPSIN_SER"/>
    <property type="match status" value="1"/>
</dbReference>
<dbReference type="GO" id="GO:0006508">
    <property type="term" value="P:proteolysis"/>
    <property type="evidence" value="ECO:0007669"/>
    <property type="project" value="UniProtKB-KW"/>
</dbReference>
<feature type="region of interest" description="Disordered" evidence="11">
    <location>
        <begin position="69"/>
        <end position="89"/>
    </location>
</feature>
<dbReference type="EC" id="3.4.21.84" evidence="9"/>
<keyword evidence="4 10" id="KW-0378">Hydrolase</keyword>
<evidence type="ECO:0000256" key="5">
    <source>
        <dbReference type="ARBA" id="ARBA00022820"/>
    </source>
</evidence>
<comment type="catalytic activity">
    <reaction evidence="8">
        <text>Selective cleavage of 103-Arg-|-Ser-104 and 124-Ile-|-Ile-125 bonds in Limulus clotting factor B to form activated factor B. Cleavage of -Pro-Arg-|-Xaa- bonds in synthetic substrates.</text>
        <dbReference type="EC" id="3.4.21.84"/>
    </reaction>
</comment>
<evidence type="ECO:0000256" key="12">
    <source>
        <dbReference type="SAM" id="SignalP"/>
    </source>
</evidence>
<evidence type="ECO:0000256" key="3">
    <source>
        <dbReference type="ARBA" id="ARBA00022729"/>
    </source>
</evidence>
<evidence type="ECO:0000256" key="7">
    <source>
        <dbReference type="ARBA" id="ARBA00023157"/>
    </source>
</evidence>
<feature type="chain" id="PRO_5044717205" description="limulus clotting factor C" evidence="12">
    <location>
        <begin position="25"/>
        <end position="439"/>
    </location>
</feature>
<dbReference type="PRINTS" id="PR00722">
    <property type="entry name" value="CHYMOTRYPSIN"/>
</dbReference>
<proteinExistence type="predicted"/>
<feature type="domain" description="Peptidase S1" evidence="13">
    <location>
        <begin position="191"/>
        <end position="434"/>
    </location>
</feature>
<dbReference type="InterPro" id="IPR033116">
    <property type="entry name" value="TRYPSIN_SER"/>
</dbReference>
<dbReference type="SUPFAM" id="SSF50494">
    <property type="entry name" value="Trypsin-like serine proteases"/>
    <property type="match status" value="1"/>
</dbReference>